<reference evidence="3" key="1">
    <citation type="journal article" date="2019" name="Int. J. Syst. Evol. Microbiol.">
        <title>The Global Catalogue of Microorganisms (GCM) 10K type strain sequencing project: providing services to taxonomists for standard genome sequencing and annotation.</title>
        <authorList>
            <consortium name="The Broad Institute Genomics Platform"/>
            <consortium name="The Broad Institute Genome Sequencing Center for Infectious Disease"/>
            <person name="Wu L."/>
            <person name="Ma J."/>
        </authorList>
    </citation>
    <scope>NUCLEOTIDE SEQUENCE [LARGE SCALE GENOMIC DNA]</scope>
    <source>
        <strain evidence="3">JCM 30774</strain>
    </source>
</reference>
<evidence type="ECO:0000313" key="3">
    <source>
        <dbReference type="Proteomes" id="UP001597059"/>
    </source>
</evidence>
<protein>
    <submittedName>
        <fullName evidence="2">DUF1007 family protein</fullName>
    </submittedName>
</protein>
<name>A0ABW4AY48_9GAMM</name>
<feature type="chain" id="PRO_5045575917" evidence="1">
    <location>
        <begin position="24"/>
        <end position="192"/>
    </location>
</feature>
<sequence length="192" mass="21399">MIRRLIMSLLALGAVWQSTAVMAHPHIWVDSYYRVVVNQPTLQTLEANWEFDLFSSLDMLMAFDTNADGVFQGQEKAEAAVAMTNLAQYGYFLRIQVDGEEIAPAQVSIVDLAISDQKLQVKLGIELAEPVNIQQQTLRIGFGDKENYFAMVIPDAGLIQLTGVLAETCTPTLVDAEEIYMEGWIDLHCDRG</sequence>
<evidence type="ECO:0000313" key="2">
    <source>
        <dbReference type="EMBL" id="MFD1382672.1"/>
    </source>
</evidence>
<keyword evidence="1" id="KW-0732">Signal</keyword>
<gene>
    <name evidence="2" type="ORF">ACFQ45_04820</name>
</gene>
<evidence type="ECO:0000256" key="1">
    <source>
        <dbReference type="SAM" id="SignalP"/>
    </source>
</evidence>
<organism evidence="2 3">
    <name type="scientific">Rhodanobacter aciditrophus</name>
    <dbReference type="NCBI Taxonomy" id="1623218"/>
    <lineage>
        <taxon>Bacteria</taxon>
        <taxon>Pseudomonadati</taxon>
        <taxon>Pseudomonadota</taxon>
        <taxon>Gammaproteobacteria</taxon>
        <taxon>Lysobacterales</taxon>
        <taxon>Rhodanobacteraceae</taxon>
        <taxon>Rhodanobacter</taxon>
    </lineage>
</organism>
<comment type="caution">
    <text evidence="2">The sequence shown here is derived from an EMBL/GenBank/DDBJ whole genome shotgun (WGS) entry which is preliminary data.</text>
</comment>
<dbReference type="RefSeq" id="WP_377365847.1">
    <property type="nucleotide sequence ID" value="NZ_JBHTMN010000006.1"/>
</dbReference>
<dbReference type="InterPro" id="IPR010412">
    <property type="entry name" value="DUF1007"/>
</dbReference>
<keyword evidence="3" id="KW-1185">Reference proteome</keyword>
<dbReference type="Proteomes" id="UP001597059">
    <property type="component" value="Unassembled WGS sequence"/>
</dbReference>
<dbReference type="EMBL" id="JBHTMN010000006">
    <property type="protein sequence ID" value="MFD1382672.1"/>
    <property type="molecule type" value="Genomic_DNA"/>
</dbReference>
<feature type="signal peptide" evidence="1">
    <location>
        <begin position="1"/>
        <end position="23"/>
    </location>
</feature>
<proteinExistence type="predicted"/>
<dbReference type="Pfam" id="PF06226">
    <property type="entry name" value="DUF1007"/>
    <property type="match status" value="1"/>
</dbReference>
<accession>A0ABW4AY48</accession>